<dbReference type="RefSeq" id="XP_043009896.1">
    <property type="nucleotide sequence ID" value="XM_043151816.1"/>
</dbReference>
<dbReference type="InterPro" id="IPR053710">
    <property type="entry name" value="Arylamine_NAT_domain_sf"/>
</dbReference>
<dbReference type="SUPFAM" id="SSF54001">
    <property type="entry name" value="Cysteine proteinases"/>
    <property type="match status" value="1"/>
</dbReference>
<name>A0A9P7S2B7_9AGAR</name>
<dbReference type="KEGG" id="more:E1B28_007107"/>
<sequence length="370" mass="42029">MVNVGHIVHHALHPHAHGHEHSTSHHKTATPPTKGSHTRRWITKMPSAYTKAQTIEWLSFIEYEVTDKVVKQVETDTFPANLDTLNELSRLYLVAVPFENTEIQYDPSHELDIEPEALFQRFVRDKKGSCCFGKSGMLFEMLRSLGFRVYGGQARVNNTDFTPGATPENPAFTPPLHIITFVQPHPDSTETYLLDIGFGGTGLVRPILLEDGAEVYGCTHTEKHRLVKRPFPGAISAQDPPEEMWALDVVRFKNGNEKSSNVYMFDETEHYQEDYINANFYVSNFPFGTPFYGHLVLIKNFFVNEDHEDLGTLILWGNSVRRNVGTKGELLRSFKNEQERILAIKEFFGIEINMKEGLEAIKGRHSALTA</sequence>
<keyword evidence="4" id="KW-1185">Reference proteome</keyword>
<gene>
    <name evidence="3" type="ORF">E1B28_007107</name>
</gene>
<comment type="caution">
    <text evidence="3">The sequence shown here is derived from an EMBL/GenBank/DDBJ whole genome shotgun (WGS) entry which is preliminary data.</text>
</comment>
<dbReference type="GO" id="GO:0016407">
    <property type="term" value="F:acetyltransferase activity"/>
    <property type="evidence" value="ECO:0007669"/>
    <property type="project" value="InterPro"/>
</dbReference>
<dbReference type="PANTHER" id="PTHR11786:SF0">
    <property type="entry name" value="ARYLAMINE N-ACETYLTRANSFERASE 4-RELATED"/>
    <property type="match status" value="1"/>
</dbReference>
<dbReference type="InterPro" id="IPR001447">
    <property type="entry name" value="Arylamine_N-AcTrfase"/>
</dbReference>
<evidence type="ECO:0000256" key="2">
    <source>
        <dbReference type="SAM" id="MobiDB-lite"/>
    </source>
</evidence>
<dbReference type="EMBL" id="CM032184">
    <property type="protein sequence ID" value="KAG7093426.1"/>
    <property type="molecule type" value="Genomic_DNA"/>
</dbReference>
<evidence type="ECO:0000313" key="3">
    <source>
        <dbReference type="EMBL" id="KAG7093426.1"/>
    </source>
</evidence>
<dbReference type="PANTHER" id="PTHR11786">
    <property type="entry name" value="N-HYDROXYARYLAMINE O-ACETYLTRANSFERASE"/>
    <property type="match status" value="1"/>
</dbReference>
<protein>
    <recommendedName>
        <fullName evidence="5">Arylamine N-acetyltransferase</fullName>
    </recommendedName>
</protein>
<dbReference type="Gene3D" id="3.30.2140.20">
    <property type="match status" value="1"/>
</dbReference>
<organism evidence="3 4">
    <name type="scientific">Marasmius oreades</name>
    <name type="common">fairy-ring Marasmius</name>
    <dbReference type="NCBI Taxonomy" id="181124"/>
    <lineage>
        <taxon>Eukaryota</taxon>
        <taxon>Fungi</taxon>
        <taxon>Dikarya</taxon>
        <taxon>Basidiomycota</taxon>
        <taxon>Agaricomycotina</taxon>
        <taxon>Agaricomycetes</taxon>
        <taxon>Agaricomycetidae</taxon>
        <taxon>Agaricales</taxon>
        <taxon>Marasmiineae</taxon>
        <taxon>Marasmiaceae</taxon>
        <taxon>Marasmius</taxon>
    </lineage>
</organism>
<proteinExistence type="inferred from homology"/>
<dbReference type="Proteomes" id="UP001049176">
    <property type="component" value="Chromosome 4"/>
</dbReference>
<dbReference type="InterPro" id="IPR038765">
    <property type="entry name" value="Papain-like_cys_pep_sf"/>
</dbReference>
<evidence type="ECO:0000313" key="4">
    <source>
        <dbReference type="Proteomes" id="UP001049176"/>
    </source>
</evidence>
<dbReference type="OrthoDB" id="10260017at2759"/>
<reference evidence="3" key="1">
    <citation type="journal article" date="2021" name="Genome Biol. Evol.">
        <title>The assembled and annotated genome of the fairy-ring fungus Marasmius oreades.</title>
        <authorList>
            <person name="Hiltunen M."/>
            <person name="Ament-Velasquez S.L."/>
            <person name="Johannesson H."/>
        </authorList>
    </citation>
    <scope>NUCLEOTIDE SEQUENCE</scope>
    <source>
        <strain evidence="3">03SP1</strain>
    </source>
</reference>
<evidence type="ECO:0000256" key="1">
    <source>
        <dbReference type="ARBA" id="ARBA00006547"/>
    </source>
</evidence>
<accession>A0A9P7S2B7</accession>
<feature type="region of interest" description="Disordered" evidence="2">
    <location>
        <begin position="14"/>
        <end position="39"/>
    </location>
</feature>
<dbReference type="AlphaFoldDB" id="A0A9P7S2B7"/>
<evidence type="ECO:0008006" key="5">
    <source>
        <dbReference type="Google" id="ProtNLM"/>
    </source>
</evidence>
<dbReference type="GeneID" id="66076183"/>
<comment type="similarity">
    <text evidence="1">Belongs to the arylamine N-acetyltransferase family.</text>
</comment>
<dbReference type="Pfam" id="PF00797">
    <property type="entry name" value="Acetyltransf_2"/>
    <property type="match status" value="1"/>
</dbReference>